<sequence>MEELEGSSHTINQFLGDSIAIEFSVRFLLNMVVILILVRGIYYNRYKNKDFVFTFFLFNVVNFLICFLLSTTKLKMGFAFGLFAIFSIIRYRTVTVPVREMGYFFVCVAIGIINALTPLSMTHYELIMADVLLVALTLGLEHGLNIKHENFREVRYEKVELVVPERREEMIADLRKRIGLPIHRVEILNVDFLRDVARIHAFYYSNENETKSAAYGGGDSDD</sequence>
<reference evidence="2 3" key="1">
    <citation type="submission" date="2019-02" db="EMBL/GenBank/DDBJ databases">
        <title>Bacterial novel species Emticicia sp. 17J42-9 isolated from soil.</title>
        <authorList>
            <person name="Jung H.-Y."/>
        </authorList>
    </citation>
    <scope>NUCLEOTIDE SEQUENCE [LARGE SCALE GENOMIC DNA]</scope>
    <source>
        <strain evidence="2 3">17J42-9</strain>
    </source>
</reference>
<protein>
    <submittedName>
        <fullName evidence="2">DUF4956 domain-containing protein</fullName>
    </submittedName>
</protein>
<keyword evidence="1" id="KW-1133">Transmembrane helix</keyword>
<evidence type="ECO:0000313" key="2">
    <source>
        <dbReference type="EMBL" id="RYU96590.1"/>
    </source>
</evidence>
<keyword evidence="3" id="KW-1185">Reference proteome</keyword>
<comment type="caution">
    <text evidence="2">The sequence shown here is derived from an EMBL/GenBank/DDBJ whole genome shotgun (WGS) entry which is preliminary data.</text>
</comment>
<evidence type="ECO:0000256" key="1">
    <source>
        <dbReference type="SAM" id="Phobius"/>
    </source>
</evidence>
<feature type="transmembrane region" description="Helical" evidence="1">
    <location>
        <begin position="76"/>
        <end position="94"/>
    </location>
</feature>
<name>A0A4V1ZDL6_9BACT</name>
<evidence type="ECO:0000313" key="3">
    <source>
        <dbReference type="Proteomes" id="UP000293162"/>
    </source>
</evidence>
<dbReference type="AlphaFoldDB" id="A0A4V1ZDL6"/>
<feature type="transmembrane region" description="Helical" evidence="1">
    <location>
        <begin position="23"/>
        <end position="42"/>
    </location>
</feature>
<feature type="transmembrane region" description="Helical" evidence="1">
    <location>
        <begin position="101"/>
        <end position="120"/>
    </location>
</feature>
<keyword evidence="1" id="KW-0812">Transmembrane</keyword>
<dbReference type="Pfam" id="PF16316">
    <property type="entry name" value="DUF4956"/>
    <property type="match status" value="1"/>
</dbReference>
<accession>A0A4V1ZDL6</accession>
<proteinExistence type="predicted"/>
<keyword evidence="1" id="KW-0472">Membrane</keyword>
<feature type="transmembrane region" description="Helical" evidence="1">
    <location>
        <begin position="51"/>
        <end position="70"/>
    </location>
</feature>
<dbReference type="InterPro" id="IPR032531">
    <property type="entry name" value="DUF4956"/>
</dbReference>
<dbReference type="RefSeq" id="WP_130019925.1">
    <property type="nucleotide sequence ID" value="NZ_SEWF01000006.1"/>
</dbReference>
<dbReference type="OrthoDB" id="154078at2"/>
<dbReference type="EMBL" id="SEWF01000006">
    <property type="protein sequence ID" value="RYU96590.1"/>
    <property type="molecule type" value="Genomic_DNA"/>
</dbReference>
<gene>
    <name evidence="2" type="ORF">EWM59_05415</name>
</gene>
<organism evidence="2 3">
    <name type="scientific">Emticicia agri</name>
    <dbReference type="NCBI Taxonomy" id="2492393"/>
    <lineage>
        <taxon>Bacteria</taxon>
        <taxon>Pseudomonadati</taxon>
        <taxon>Bacteroidota</taxon>
        <taxon>Cytophagia</taxon>
        <taxon>Cytophagales</taxon>
        <taxon>Leadbetterellaceae</taxon>
        <taxon>Emticicia</taxon>
    </lineage>
</organism>
<dbReference type="Proteomes" id="UP000293162">
    <property type="component" value="Unassembled WGS sequence"/>
</dbReference>